<feature type="domain" description="6-phosphogluconate dehydrogenase NADP-binding" evidence="4">
    <location>
        <begin position="2"/>
        <end position="162"/>
    </location>
</feature>
<dbReference type="InterPro" id="IPR036291">
    <property type="entry name" value="NAD(P)-bd_dom_sf"/>
</dbReference>
<organism evidence="6 7">
    <name type="scientific">Frankia umida</name>
    <dbReference type="NCBI Taxonomy" id="573489"/>
    <lineage>
        <taxon>Bacteria</taxon>
        <taxon>Bacillati</taxon>
        <taxon>Actinomycetota</taxon>
        <taxon>Actinomycetes</taxon>
        <taxon>Frankiales</taxon>
        <taxon>Frankiaceae</taxon>
        <taxon>Frankia</taxon>
    </lineage>
</organism>
<dbReference type="PROSITE" id="PS00895">
    <property type="entry name" value="3_HYDROXYISOBUT_DH"/>
    <property type="match status" value="1"/>
</dbReference>
<gene>
    <name evidence="6" type="ORF">MXD59_08075</name>
</gene>
<protein>
    <submittedName>
        <fullName evidence="6">NAD(P)-dependent oxidoreductase</fullName>
    </submittedName>
</protein>
<dbReference type="SUPFAM" id="SSF48179">
    <property type="entry name" value="6-phosphogluconate dehydrogenase C-terminal domain-like"/>
    <property type="match status" value="1"/>
</dbReference>
<reference evidence="6 7" key="1">
    <citation type="submission" date="2022-04" db="EMBL/GenBank/DDBJ databases">
        <title>Genome diversity in the genus Frankia.</title>
        <authorList>
            <person name="Carlos-Shanley C."/>
            <person name="Hahn D."/>
        </authorList>
    </citation>
    <scope>NUCLEOTIDE SEQUENCE [LARGE SCALE GENOMIC DNA]</scope>
    <source>
        <strain evidence="6 7">Ag45/Mut15</strain>
    </source>
</reference>
<sequence length="297" mass="30723">MRVAFLGLGTMGYPMAGHLSRAGFETSVFNRTAATARRWTQEFTGSAAPTPAAAATGADVVCLCVGADDDVREVLVGPQGALAALAAGAIIVDHTTTSAQVAVEIAALAQERGVGFVDAPVSGGQAGAQAGRLSVMCGGAAETIERVRPVLAAYGTTITRIGPVGTGQLTKMVNQILVAGAIEGAAEALNFAMAAGLDLTQVLPAVSGGAASSWYLVNRAPTMIRDEFDFGFAVDWMRKDLRICLDEATRRGIPVPLTTLTESDLSDAHDRGDGRLDATAIIRLRRLATDPQADPED</sequence>
<keyword evidence="2" id="KW-0560">Oxidoreductase</keyword>
<evidence type="ECO:0000256" key="2">
    <source>
        <dbReference type="ARBA" id="ARBA00023002"/>
    </source>
</evidence>
<dbReference type="Gene3D" id="1.10.1040.10">
    <property type="entry name" value="N-(1-d-carboxylethyl)-l-norvaline Dehydrogenase, domain 2"/>
    <property type="match status" value="1"/>
</dbReference>
<accession>A0ABT0JW07</accession>
<dbReference type="Proteomes" id="UP001201873">
    <property type="component" value="Unassembled WGS sequence"/>
</dbReference>
<dbReference type="PANTHER" id="PTHR43060">
    <property type="entry name" value="3-HYDROXYISOBUTYRATE DEHYDROGENASE-LIKE 1, MITOCHONDRIAL-RELATED"/>
    <property type="match status" value="1"/>
</dbReference>
<dbReference type="Pfam" id="PF14833">
    <property type="entry name" value="NAD_binding_11"/>
    <property type="match status" value="1"/>
</dbReference>
<name>A0ABT0JW07_9ACTN</name>
<dbReference type="InterPro" id="IPR006115">
    <property type="entry name" value="6PGDH_NADP-bd"/>
</dbReference>
<comment type="caution">
    <text evidence="6">The sequence shown here is derived from an EMBL/GenBank/DDBJ whole genome shotgun (WGS) entry which is preliminary data.</text>
</comment>
<evidence type="ECO:0000256" key="1">
    <source>
        <dbReference type="ARBA" id="ARBA00009080"/>
    </source>
</evidence>
<dbReference type="InterPro" id="IPR015815">
    <property type="entry name" value="HIBADH-related"/>
</dbReference>
<dbReference type="RefSeq" id="WP_372511988.1">
    <property type="nucleotide sequence ID" value="NZ_JALKFT010000006.1"/>
</dbReference>
<dbReference type="SUPFAM" id="SSF51735">
    <property type="entry name" value="NAD(P)-binding Rossmann-fold domains"/>
    <property type="match status" value="1"/>
</dbReference>
<dbReference type="Pfam" id="PF03446">
    <property type="entry name" value="NAD_binding_2"/>
    <property type="match status" value="1"/>
</dbReference>
<evidence type="ECO:0000256" key="3">
    <source>
        <dbReference type="ARBA" id="ARBA00023027"/>
    </source>
</evidence>
<dbReference type="InterPro" id="IPR013328">
    <property type="entry name" value="6PGD_dom2"/>
</dbReference>
<evidence type="ECO:0000313" key="6">
    <source>
        <dbReference type="EMBL" id="MCK9875729.1"/>
    </source>
</evidence>
<feature type="domain" description="3-hydroxyisobutyrate dehydrogenase-like NAD-binding" evidence="5">
    <location>
        <begin position="165"/>
        <end position="284"/>
    </location>
</feature>
<dbReference type="EMBL" id="JALKFT010000006">
    <property type="protein sequence ID" value="MCK9875729.1"/>
    <property type="molecule type" value="Genomic_DNA"/>
</dbReference>
<keyword evidence="7" id="KW-1185">Reference proteome</keyword>
<evidence type="ECO:0000259" key="4">
    <source>
        <dbReference type="Pfam" id="PF03446"/>
    </source>
</evidence>
<evidence type="ECO:0000259" key="5">
    <source>
        <dbReference type="Pfam" id="PF14833"/>
    </source>
</evidence>
<dbReference type="InterPro" id="IPR002204">
    <property type="entry name" value="3-OH-isobutyrate_DH-rel_CS"/>
</dbReference>
<comment type="similarity">
    <text evidence="1">Belongs to the HIBADH-related family.</text>
</comment>
<evidence type="ECO:0000313" key="7">
    <source>
        <dbReference type="Proteomes" id="UP001201873"/>
    </source>
</evidence>
<proteinExistence type="inferred from homology"/>
<dbReference type="PIRSF" id="PIRSF000103">
    <property type="entry name" value="HIBADH"/>
    <property type="match status" value="1"/>
</dbReference>
<dbReference type="PANTHER" id="PTHR43060:SF15">
    <property type="entry name" value="3-HYDROXYISOBUTYRATE DEHYDROGENASE-LIKE 1, MITOCHONDRIAL-RELATED"/>
    <property type="match status" value="1"/>
</dbReference>
<dbReference type="InterPro" id="IPR029154">
    <property type="entry name" value="HIBADH-like_NADP-bd"/>
</dbReference>
<dbReference type="Gene3D" id="3.40.50.720">
    <property type="entry name" value="NAD(P)-binding Rossmann-like Domain"/>
    <property type="match status" value="1"/>
</dbReference>
<keyword evidence="3" id="KW-0520">NAD</keyword>
<dbReference type="InterPro" id="IPR008927">
    <property type="entry name" value="6-PGluconate_DH-like_C_sf"/>
</dbReference>